<dbReference type="Proteomes" id="UP000789524">
    <property type="component" value="Unassembled WGS sequence"/>
</dbReference>
<comment type="cofactor">
    <cofactor evidence="1">
        <name>FAD</name>
        <dbReference type="ChEBI" id="CHEBI:57692"/>
    </cofactor>
</comment>
<evidence type="ECO:0000313" key="8">
    <source>
        <dbReference type="EMBL" id="CAG9561558.1"/>
    </source>
</evidence>
<dbReference type="Gene3D" id="3.50.50.60">
    <property type="entry name" value="FAD/NAD(P)-binding domain"/>
    <property type="match status" value="1"/>
</dbReference>
<evidence type="ECO:0000313" key="9">
    <source>
        <dbReference type="Proteomes" id="UP000789524"/>
    </source>
</evidence>
<proteinExistence type="inferred from homology"/>
<dbReference type="InterPro" id="IPR007867">
    <property type="entry name" value="GMC_OxRtase_C"/>
</dbReference>
<dbReference type="PANTHER" id="PTHR11552">
    <property type="entry name" value="GLUCOSE-METHANOL-CHOLINE GMC OXIDOREDUCTASE"/>
    <property type="match status" value="1"/>
</dbReference>
<dbReference type="AlphaFoldDB" id="A0A8J2QH28"/>
<dbReference type="PROSITE" id="PS00623">
    <property type="entry name" value="GMC_OXRED_1"/>
    <property type="match status" value="1"/>
</dbReference>
<evidence type="ECO:0000259" key="7">
    <source>
        <dbReference type="PROSITE" id="PS00624"/>
    </source>
</evidence>
<dbReference type="SUPFAM" id="SSF51905">
    <property type="entry name" value="FAD/NAD(P)-binding domain"/>
    <property type="match status" value="1"/>
</dbReference>
<evidence type="ECO:0000259" key="6">
    <source>
        <dbReference type="PROSITE" id="PS00623"/>
    </source>
</evidence>
<evidence type="ECO:0000256" key="3">
    <source>
        <dbReference type="ARBA" id="ARBA00022630"/>
    </source>
</evidence>
<dbReference type="InterPro" id="IPR036188">
    <property type="entry name" value="FAD/NAD-bd_sf"/>
</dbReference>
<dbReference type="InterPro" id="IPR000172">
    <property type="entry name" value="GMC_OxRdtase_N"/>
</dbReference>
<dbReference type="GO" id="GO:0050660">
    <property type="term" value="F:flavin adenine dinucleotide binding"/>
    <property type="evidence" value="ECO:0007669"/>
    <property type="project" value="InterPro"/>
</dbReference>
<dbReference type="OrthoDB" id="269227at2759"/>
<protein>
    <submittedName>
        <fullName evidence="8">(African queen) hypothetical protein</fullName>
    </submittedName>
</protein>
<dbReference type="PIRSF" id="PIRSF000137">
    <property type="entry name" value="Alcohol_oxidase"/>
    <property type="match status" value="1"/>
</dbReference>
<sequence>MKAEHLVVSRSTTKSLLRRRLRIQKLYHWFTHSANEQDLKPRQVLRWDLVFCDGDEFDYVVIGAGAAGSAVAARLALAGHSVLLVEAGGDPNILTRIPGATLALTGSNLDWYYDTIPNNKSCLSSIGGKCRLSRGRCLGGSTSLNYMMYTRGNRQDYDFNVTGWDWEDIKPYFLRFEGLQEPYRLPKSSGAYHNTSGITPIGYFGDSGNPWHQRIVDGLTSLNFPYNPDVNSKSQIGVSKILGFTSGGERVSTATAYLGTKNVKESLKIVKNTKCTGVIIDTENIARGVTLARGFNDTINIFTRKEVILSAGAFNTPQLLMLSGIGPKEHLEEFNIPVKANLPVGEGMSDHVLPIINIKVDHDSIPSSNIVSIGSRLWQGLSWLLMRSGPLASNSITDLTAFANTECYDFKLRRLLNNTPECELPNLQLIYAYIDKGLLSMVKSLYEIAAPHSPEVMDQVIAANEESSFIVVSPVVLKPKSRGWVKLASSNPFVQPAIIPNYLSDERDVEEMVRAIKFLEQVVETPVFNKCNASILKLHISGCPAFDEEGYWECYSRHMTHSVQHAVGTAALGQVVDERLRVKGVKNLRIADASVLPHLPRGNTAAAIIAIGERLSDFLLQDRGLE</sequence>
<evidence type="ECO:0000256" key="1">
    <source>
        <dbReference type="ARBA" id="ARBA00001974"/>
    </source>
</evidence>
<comment type="caution">
    <text evidence="8">The sequence shown here is derived from an EMBL/GenBank/DDBJ whole genome shotgun (WGS) entry which is preliminary data.</text>
</comment>
<keyword evidence="4 5" id="KW-0274">FAD</keyword>
<comment type="similarity">
    <text evidence="2 5">Belongs to the GMC oxidoreductase family.</text>
</comment>
<dbReference type="PANTHER" id="PTHR11552:SF147">
    <property type="entry name" value="CHOLINE DEHYDROGENASE, MITOCHONDRIAL"/>
    <property type="match status" value="1"/>
</dbReference>
<dbReference type="InterPro" id="IPR012132">
    <property type="entry name" value="GMC_OxRdtase"/>
</dbReference>
<dbReference type="GO" id="GO:0016614">
    <property type="term" value="F:oxidoreductase activity, acting on CH-OH group of donors"/>
    <property type="evidence" value="ECO:0007669"/>
    <property type="project" value="InterPro"/>
</dbReference>
<dbReference type="PROSITE" id="PS00624">
    <property type="entry name" value="GMC_OXRED_2"/>
    <property type="match status" value="1"/>
</dbReference>
<evidence type="ECO:0000256" key="2">
    <source>
        <dbReference type="ARBA" id="ARBA00010790"/>
    </source>
</evidence>
<evidence type="ECO:0000256" key="5">
    <source>
        <dbReference type="RuleBase" id="RU003968"/>
    </source>
</evidence>
<keyword evidence="9" id="KW-1185">Reference proteome</keyword>
<feature type="domain" description="Glucose-methanol-choline oxidoreductase N-terminal" evidence="7">
    <location>
        <begin position="312"/>
        <end position="326"/>
    </location>
</feature>
<keyword evidence="3 5" id="KW-0285">Flavoprotein</keyword>
<accession>A0A8J2QH28</accession>
<dbReference type="SUPFAM" id="SSF54373">
    <property type="entry name" value="FAD-linked reductases, C-terminal domain"/>
    <property type="match status" value="1"/>
</dbReference>
<reference evidence="8" key="1">
    <citation type="submission" date="2021-09" db="EMBL/GenBank/DDBJ databases">
        <authorList>
            <person name="Martin H S."/>
        </authorList>
    </citation>
    <scope>NUCLEOTIDE SEQUENCE</scope>
</reference>
<organism evidence="8 9">
    <name type="scientific">Danaus chrysippus</name>
    <name type="common">African queen</name>
    <dbReference type="NCBI Taxonomy" id="151541"/>
    <lineage>
        <taxon>Eukaryota</taxon>
        <taxon>Metazoa</taxon>
        <taxon>Ecdysozoa</taxon>
        <taxon>Arthropoda</taxon>
        <taxon>Hexapoda</taxon>
        <taxon>Insecta</taxon>
        <taxon>Pterygota</taxon>
        <taxon>Neoptera</taxon>
        <taxon>Endopterygota</taxon>
        <taxon>Lepidoptera</taxon>
        <taxon>Glossata</taxon>
        <taxon>Ditrysia</taxon>
        <taxon>Papilionoidea</taxon>
        <taxon>Nymphalidae</taxon>
        <taxon>Danainae</taxon>
        <taxon>Danaini</taxon>
        <taxon>Danaina</taxon>
        <taxon>Danaus</taxon>
        <taxon>Anosia</taxon>
    </lineage>
</organism>
<feature type="domain" description="Glucose-methanol-choline oxidoreductase N-terminal" evidence="6">
    <location>
        <begin position="135"/>
        <end position="158"/>
    </location>
</feature>
<gene>
    <name evidence="8" type="ORF">DCHRY22_LOCUS3049</name>
</gene>
<dbReference type="EMBL" id="CAKASE010000047">
    <property type="protein sequence ID" value="CAG9561558.1"/>
    <property type="molecule type" value="Genomic_DNA"/>
</dbReference>
<dbReference type="Gene3D" id="3.30.560.10">
    <property type="entry name" value="Glucose Oxidase, domain 3"/>
    <property type="match status" value="1"/>
</dbReference>
<dbReference type="Pfam" id="PF05199">
    <property type="entry name" value="GMC_oxred_C"/>
    <property type="match status" value="1"/>
</dbReference>
<name>A0A8J2QH28_9NEOP</name>
<dbReference type="Pfam" id="PF00732">
    <property type="entry name" value="GMC_oxred_N"/>
    <property type="match status" value="1"/>
</dbReference>
<evidence type="ECO:0000256" key="4">
    <source>
        <dbReference type="ARBA" id="ARBA00022827"/>
    </source>
</evidence>